<gene>
    <name evidence="2" type="ORF">LTR97_007943</name>
</gene>
<proteinExistence type="predicted"/>
<protein>
    <recommendedName>
        <fullName evidence="4">SMP-30/Gluconolactonase/LRE-like region domain-containing protein</fullName>
    </recommendedName>
</protein>
<accession>A0AAN7W2G6</accession>
<feature type="signal peptide" evidence="1">
    <location>
        <begin position="1"/>
        <end position="26"/>
    </location>
</feature>
<reference evidence="2" key="1">
    <citation type="submission" date="2023-08" db="EMBL/GenBank/DDBJ databases">
        <title>Black Yeasts Isolated from many extreme environments.</title>
        <authorList>
            <person name="Coleine C."/>
            <person name="Stajich J.E."/>
            <person name="Selbmann L."/>
        </authorList>
    </citation>
    <scope>NUCLEOTIDE SEQUENCE</scope>
    <source>
        <strain evidence="2">CCFEE 5810</strain>
    </source>
</reference>
<organism evidence="2 3">
    <name type="scientific">Elasticomyces elasticus</name>
    <dbReference type="NCBI Taxonomy" id="574655"/>
    <lineage>
        <taxon>Eukaryota</taxon>
        <taxon>Fungi</taxon>
        <taxon>Dikarya</taxon>
        <taxon>Ascomycota</taxon>
        <taxon>Pezizomycotina</taxon>
        <taxon>Dothideomycetes</taxon>
        <taxon>Dothideomycetidae</taxon>
        <taxon>Mycosphaerellales</taxon>
        <taxon>Teratosphaeriaceae</taxon>
        <taxon>Elasticomyces</taxon>
    </lineage>
</organism>
<comment type="caution">
    <text evidence="2">The sequence shown here is derived from an EMBL/GenBank/DDBJ whole genome shotgun (WGS) entry which is preliminary data.</text>
</comment>
<dbReference type="Proteomes" id="UP001310594">
    <property type="component" value="Unassembled WGS sequence"/>
</dbReference>
<dbReference type="PANTHER" id="PTHR42060:SF1">
    <property type="entry name" value="NHL REPEAT-CONTAINING PROTEIN"/>
    <property type="match status" value="1"/>
</dbReference>
<dbReference type="SUPFAM" id="SSF63829">
    <property type="entry name" value="Calcium-dependent phosphotriesterase"/>
    <property type="match status" value="1"/>
</dbReference>
<dbReference type="AlphaFoldDB" id="A0AAN7W2G6"/>
<evidence type="ECO:0000313" key="2">
    <source>
        <dbReference type="EMBL" id="KAK5696639.1"/>
    </source>
</evidence>
<dbReference type="PANTHER" id="PTHR42060">
    <property type="entry name" value="NHL REPEAT-CONTAINING PROTEIN-RELATED"/>
    <property type="match status" value="1"/>
</dbReference>
<evidence type="ECO:0008006" key="4">
    <source>
        <dbReference type="Google" id="ProtNLM"/>
    </source>
</evidence>
<feature type="chain" id="PRO_5042959145" description="SMP-30/Gluconolactonase/LRE-like region domain-containing protein" evidence="1">
    <location>
        <begin position="27"/>
        <end position="362"/>
    </location>
</feature>
<dbReference type="EMBL" id="JAVRQU010000012">
    <property type="protein sequence ID" value="KAK5696639.1"/>
    <property type="molecule type" value="Genomic_DNA"/>
</dbReference>
<evidence type="ECO:0000256" key="1">
    <source>
        <dbReference type="SAM" id="SignalP"/>
    </source>
</evidence>
<dbReference type="InterPro" id="IPR011042">
    <property type="entry name" value="6-blade_b-propeller_TolB-like"/>
</dbReference>
<dbReference type="InterPro" id="IPR052998">
    <property type="entry name" value="Hetero-Diels-Alderase-like"/>
</dbReference>
<keyword evidence="1" id="KW-0732">Signal</keyword>
<name>A0AAN7W2G6_9PEZI</name>
<sequence>MTKSISSSSGGLACIALLAFASHCTAFPVASQHDAAIRTVYEFPNTTWVENLAIRPNGHILTTIIGLPEVWNVDPFSQTAELVYTFPEPANSVLGITETEPDVFAVVVGFFNPATISGLKGSYSIWSIDLREEHWGNGPHHHHQPPSNDTKAQVNKITDIPSAVFLNGLTTLPSSHGELILVGDSFQGVIYSVNLRTSAFAIVLDEPEFKPLPTALFLLGVNGIHVSAKGDYLYFVNSFQVPLLGRVPITDKGTASGPVEIVVSETDFLRNEGFQADDFALDAENTAWIAGNPSGYLLKITSDGNVTEVIGGNSTLIAGDTAAAFGRGRQSDVLYLVTNGGLAYTADGVVGGKVVAVNTKEL</sequence>
<dbReference type="Gene3D" id="2.120.10.30">
    <property type="entry name" value="TolB, C-terminal domain"/>
    <property type="match status" value="1"/>
</dbReference>
<evidence type="ECO:0000313" key="3">
    <source>
        <dbReference type="Proteomes" id="UP001310594"/>
    </source>
</evidence>